<dbReference type="PANTHER" id="PTHR21091:SF169">
    <property type="entry name" value="UROPORPHYRINOGEN DECARBOXYLASE"/>
    <property type="match status" value="1"/>
</dbReference>
<dbReference type="Pfam" id="PF01208">
    <property type="entry name" value="URO-D"/>
    <property type="match status" value="1"/>
</dbReference>
<dbReference type="OrthoDB" id="339900at2759"/>
<dbReference type="PROSITE" id="PS00906">
    <property type="entry name" value="UROD_1"/>
    <property type="match status" value="1"/>
</dbReference>
<dbReference type="Proteomes" id="UP000221165">
    <property type="component" value="Unassembled WGS sequence"/>
</dbReference>
<dbReference type="VEuPathDB" id="ToxoDB:CSUI_000961"/>
<dbReference type="Gene3D" id="3.20.20.210">
    <property type="match status" value="1"/>
</dbReference>
<dbReference type="EMBL" id="MIGC01000378">
    <property type="protein sequence ID" value="PHJ25180.1"/>
    <property type="molecule type" value="Genomic_DNA"/>
</dbReference>
<dbReference type="GO" id="GO:0006783">
    <property type="term" value="P:heme biosynthetic process"/>
    <property type="evidence" value="ECO:0007669"/>
    <property type="project" value="TreeGrafter"/>
</dbReference>
<protein>
    <submittedName>
        <fullName evidence="2">Uroporphyrinogen decarboxylase</fullName>
    </submittedName>
</protein>
<evidence type="ECO:0000313" key="3">
    <source>
        <dbReference type="Proteomes" id="UP000221165"/>
    </source>
</evidence>
<dbReference type="SUPFAM" id="SSF51726">
    <property type="entry name" value="UROD/MetE-like"/>
    <property type="match status" value="1"/>
</dbReference>
<evidence type="ECO:0000313" key="2">
    <source>
        <dbReference type="EMBL" id="PHJ25180.1"/>
    </source>
</evidence>
<proteinExistence type="predicted"/>
<keyword evidence="3" id="KW-1185">Reference proteome</keyword>
<organism evidence="2 3">
    <name type="scientific">Cystoisospora suis</name>
    <dbReference type="NCBI Taxonomy" id="483139"/>
    <lineage>
        <taxon>Eukaryota</taxon>
        <taxon>Sar</taxon>
        <taxon>Alveolata</taxon>
        <taxon>Apicomplexa</taxon>
        <taxon>Conoidasida</taxon>
        <taxon>Coccidia</taxon>
        <taxon>Eucoccidiorida</taxon>
        <taxon>Eimeriorina</taxon>
        <taxon>Sarcocystidae</taxon>
        <taxon>Cystoisospora</taxon>
    </lineage>
</organism>
<dbReference type="InterPro" id="IPR038071">
    <property type="entry name" value="UROD/MetE-like_sf"/>
</dbReference>
<dbReference type="AlphaFoldDB" id="A0A2C6KZ22"/>
<dbReference type="GeneID" id="94424378"/>
<dbReference type="GO" id="GO:0005829">
    <property type="term" value="C:cytosol"/>
    <property type="evidence" value="ECO:0007669"/>
    <property type="project" value="TreeGrafter"/>
</dbReference>
<dbReference type="RefSeq" id="XP_067926852.1">
    <property type="nucleotide sequence ID" value="XM_068061167.1"/>
</dbReference>
<name>A0A2C6KZ22_9APIC</name>
<dbReference type="PANTHER" id="PTHR21091">
    <property type="entry name" value="METHYLTETRAHYDROFOLATE:HOMOCYSTEINE METHYLTRANSFERASE RELATED"/>
    <property type="match status" value="1"/>
</dbReference>
<sequence length="354" mass="39324">MPLFFPFPSSLPSSRVLSSSFKGTLLLAAVSSLLYSPSFGFASLSYSLVPISPLILLGLVELPFPPFFCSEETLHDVPFLPSFGVRSAQAYATGDRGGWNTMSVLADQGPQETTQEKDIAVSGEEGILCTLLESSLGFFPRFGLQNFFFGGGGRSSPANTGNKTEDHNAAMKTYTLTSEKERAAIRDRRRSFKGDPTLPCLNDTLRRAALGSARYAELVRKNGQHTNGAEVPEEPFLTPVWMMRQAGRYLPEFRELRKQHGFLEVCRDPLLAAELTLQPYRRFPQLDAVIIFSDILVIPEAMGMKLTMEEGVGPQFSWRIESPADVEKLDLQPDVEKTLGRTNELRLRRSPHDL</sequence>
<feature type="domain" description="Uroporphyrinogen decarboxylase (URO-D)" evidence="1">
    <location>
        <begin position="239"/>
        <end position="248"/>
    </location>
</feature>
<gene>
    <name evidence="2" type="ORF">CSUI_000961</name>
</gene>
<dbReference type="InterPro" id="IPR000257">
    <property type="entry name" value="Uroporphyrinogen_deCOase"/>
</dbReference>
<comment type="caution">
    <text evidence="2">The sequence shown here is derived from an EMBL/GenBank/DDBJ whole genome shotgun (WGS) entry which is preliminary data.</text>
</comment>
<accession>A0A2C6KZ22</accession>
<evidence type="ECO:0000259" key="1">
    <source>
        <dbReference type="PROSITE" id="PS00906"/>
    </source>
</evidence>
<dbReference type="GO" id="GO:0004853">
    <property type="term" value="F:uroporphyrinogen decarboxylase activity"/>
    <property type="evidence" value="ECO:0007669"/>
    <property type="project" value="InterPro"/>
</dbReference>
<reference evidence="2 3" key="1">
    <citation type="journal article" date="2017" name="Int. J. Parasitol.">
        <title>The genome of the protozoan parasite Cystoisospora suis and a reverse vaccinology approach to identify vaccine candidates.</title>
        <authorList>
            <person name="Palmieri N."/>
            <person name="Shrestha A."/>
            <person name="Ruttkowski B."/>
            <person name="Beck T."/>
            <person name="Vogl C."/>
            <person name="Tomley F."/>
            <person name="Blake D.P."/>
            <person name="Joachim A."/>
        </authorList>
    </citation>
    <scope>NUCLEOTIDE SEQUENCE [LARGE SCALE GENOMIC DNA]</scope>
    <source>
        <strain evidence="2 3">Wien I</strain>
    </source>
</reference>